<dbReference type="EMBL" id="ABSV01001651">
    <property type="protein sequence ID" value="EDZ70539.1"/>
    <property type="molecule type" value="Genomic_DNA"/>
</dbReference>
<dbReference type="UniPathway" id="UPA00538">
    <property type="reaction ID" value="UER00592"/>
</dbReference>
<dbReference type="PANTHER" id="PTHR10993:SF7">
    <property type="entry name" value="LIPOYLTRANSFERASE 2, MITOCHONDRIAL-RELATED"/>
    <property type="match status" value="1"/>
</dbReference>
<comment type="pathway">
    <text evidence="1">Protein modification; protein lipoylation via endogenous pathway; protein N(6)-(lipoyl)lysine from octanoyl-[acyl-carrier-protein]: step 1/2.</text>
</comment>
<comment type="similarity">
    <text evidence="2">Belongs to the LipB family.</text>
</comment>
<dbReference type="GO" id="GO:0033819">
    <property type="term" value="F:lipoyl(octanoyl) transferase activity"/>
    <property type="evidence" value="ECO:0007669"/>
    <property type="project" value="UniProtKB-EC"/>
</dbReference>
<dbReference type="OrthoDB" id="19908at2759"/>
<gene>
    <name evidence="7" type="ORF">AWRI1631_122840</name>
</gene>
<evidence type="ECO:0000256" key="1">
    <source>
        <dbReference type="ARBA" id="ARBA00004821"/>
    </source>
</evidence>
<evidence type="ECO:0000256" key="4">
    <source>
        <dbReference type="ARBA" id="ARBA00022679"/>
    </source>
</evidence>
<dbReference type="InterPro" id="IPR020605">
    <property type="entry name" value="Octanoyltransferase_CS"/>
</dbReference>
<evidence type="ECO:0000313" key="8">
    <source>
        <dbReference type="Proteomes" id="UP000008988"/>
    </source>
</evidence>
<dbReference type="Proteomes" id="UP000008988">
    <property type="component" value="Unassembled WGS sequence"/>
</dbReference>
<dbReference type="InterPro" id="IPR000544">
    <property type="entry name" value="Octanoyltransferase"/>
</dbReference>
<sequence length="358" mass="40903">MKDYVHLFKTFIKKFHAQSHNLRFVESFSPMSRCIRQSVCTNFNVCRRQCFSTYASALKEMTHPIKPSAQTLRHLQFTQRIPFQKGLEIQETLVRANLDIKDIQSKIERKLIQLDEEYKGTATINDNEKRILDKVMAMKPNPIILTFEFEPTYTGGKRIKKTMTPDQIAAYESFIPETQKDNPRPKFVQVERGGQVTFHGPGQIVIYIILDLKTFQSFPAKCLVSCIEQATIRTLKNTKMCDDTDKPLNLDAMTTKDTGVWVENGKKKVASVGIHVRRSITSHGVAINVNTDLSYMNSFEMCGLKNTLTTSIMEQRPDAVVNVQSVAISFVKEMTKLLGIKTLERMQIDDVNILKKNP</sequence>
<dbReference type="PROSITE" id="PS01313">
    <property type="entry name" value="LIPB"/>
    <property type="match status" value="1"/>
</dbReference>
<proteinExistence type="inferred from homology"/>
<dbReference type="CDD" id="cd16444">
    <property type="entry name" value="LipB"/>
    <property type="match status" value="1"/>
</dbReference>
<comment type="caution">
    <text evidence="7">The sequence shown here is derived from an EMBL/GenBank/DDBJ whole genome shotgun (WGS) entry which is preliminary data.</text>
</comment>
<dbReference type="Gene3D" id="3.30.930.10">
    <property type="entry name" value="Bira Bifunctional Protein, Domain 2"/>
    <property type="match status" value="1"/>
</dbReference>
<dbReference type="NCBIfam" id="TIGR00214">
    <property type="entry name" value="lipB"/>
    <property type="match status" value="1"/>
</dbReference>
<dbReference type="SUPFAM" id="SSF55681">
    <property type="entry name" value="Class II aaRS and biotin synthetases"/>
    <property type="match status" value="1"/>
</dbReference>
<evidence type="ECO:0000256" key="2">
    <source>
        <dbReference type="ARBA" id="ARBA00007907"/>
    </source>
</evidence>
<dbReference type="InterPro" id="IPR004143">
    <property type="entry name" value="BPL_LPL_catalytic"/>
</dbReference>
<dbReference type="AlphaFoldDB" id="B5VNF6"/>
<reference evidence="7 8" key="1">
    <citation type="journal article" date="2008" name="FEMS Yeast Res.">
        <title>Comparative genome analysis of a Saccharomyces cerevisiae wine strain.</title>
        <authorList>
            <person name="Borneman A.R."/>
            <person name="Forgan A.H."/>
            <person name="Pretorius I.S."/>
            <person name="Chambers P.J."/>
        </authorList>
    </citation>
    <scope>NUCLEOTIDE SEQUENCE [LARGE SCALE GENOMIC DNA]</scope>
    <source>
        <strain evidence="7 8">AWRI1631</strain>
    </source>
</reference>
<evidence type="ECO:0000259" key="6">
    <source>
        <dbReference type="PROSITE" id="PS51733"/>
    </source>
</evidence>
<dbReference type="InterPro" id="IPR045864">
    <property type="entry name" value="aa-tRNA-synth_II/BPL/LPL"/>
</dbReference>
<dbReference type="Pfam" id="PF21948">
    <property type="entry name" value="LplA-B_cat"/>
    <property type="match status" value="1"/>
</dbReference>
<accession>B5VNF6</accession>
<dbReference type="GO" id="GO:0009249">
    <property type="term" value="P:protein lipoylation"/>
    <property type="evidence" value="ECO:0007669"/>
    <property type="project" value="InterPro"/>
</dbReference>
<keyword evidence="4" id="KW-0808">Transferase</keyword>
<organism evidence="7 8">
    <name type="scientific">Saccharomyces cerevisiae (strain AWRI1631)</name>
    <name type="common">Baker's yeast</name>
    <dbReference type="NCBI Taxonomy" id="545124"/>
    <lineage>
        <taxon>Eukaryota</taxon>
        <taxon>Fungi</taxon>
        <taxon>Dikarya</taxon>
        <taxon>Ascomycota</taxon>
        <taxon>Saccharomycotina</taxon>
        <taxon>Saccharomycetes</taxon>
        <taxon>Saccharomycetales</taxon>
        <taxon>Saccharomycetaceae</taxon>
        <taxon>Saccharomyces</taxon>
    </lineage>
</organism>
<feature type="domain" description="BPL/LPL catalytic" evidence="6">
    <location>
        <begin position="138"/>
        <end position="342"/>
    </location>
</feature>
<protein>
    <recommendedName>
        <fullName evidence="3">lipoyl(octanoyl) transferase</fullName>
        <ecNumber evidence="3">2.3.1.181</ecNumber>
    </recommendedName>
</protein>
<dbReference type="EC" id="2.3.1.181" evidence="3"/>
<evidence type="ECO:0000256" key="3">
    <source>
        <dbReference type="ARBA" id="ARBA00012334"/>
    </source>
</evidence>
<name>B5VNF6_YEAS6</name>
<dbReference type="PROSITE" id="PS51733">
    <property type="entry name" value="BPL_LPL_CATALYTIC"/>
    <property type="match status" value="1"/>
</dbReference>
<evidence type="ECO:0000256" key="5">
    <source>
        <dbReference type="ARBA" id="ARBA00023315"/>
    </source>
</evidence>
<keyword evidence="5" id="KW-0012">Acyltransferase</keyword>
<dbReference type="PANTHER" id="PTHR10993">
    <property type="entry name" value="OCTANOYLTRANSFERASE"/>
    <property type="match status" value="1"/>
</dbReference>
<evidence type="ECO:0000313" key="7">
    <source>
        <dbReference type="EMBL" id="EDZ70539.1"/>
    </source>
</evidence>